<name>A0ABQ9EA01_TEGGR</name>
<proteinExistence type="predicted"/>
<sequence length="80" mass="9784">MDFKILKNWQKLKLSKVNIIVIIKKKSNMFKISYFDWMKKNFRDQIRYWIKKFAFMKCKNCKDFQTCVATSIIVISSFDK</sequence>
<dbReference type="EMBL" id="JARBDR010000919">
    <property type="protein sequence ID" value="KAJ8300641.1"/>
    <property type="molecule type" value="Genomic_DNA"/>
</dbReference>
<organism evidence="1 2">
    <name type="scientific">Tegillarca granosa</name>
    <name type="common">Malaysian cockle</name>
    <name type="synonym">Anadara granosa</name>
    <dbReference type="NCBI Taxonomy" id="220873"/>
    <lineage>
        <taxon>Eukaryota</taxon>
        <taxon>Metazoa</taxon>
        <taxon>Spiralia</taxon>
        <taxon>Lophotrochozoa</taxon>
        <taxon>Mollusca</taxon>
        <taxon>Bivalvia</taxon>
        <taxon>Autobranchia</taxon>
        <taxon>Pteriomorphia</taxon>
        <taxon>Arcoida</taxon>
        <taxon>Arcoidea</taxon>
        <taxon>Arcidae</taxon>
        <taxon>Tegillarca</taxon>
    </lineage>
</organism>
<dbReference type="Proteomes" id="UP001217089">
    <property type="component" value="Unassembled WGS sequence"/>
</dbReference>
<accession>A0ABQ9EA01</accession>
<gene>
    <name evidence="1" type="ORF">KUTeg_022160</name>
</gene>
<reference evidence="1 2" key="1">
    <citation type="submission" date="2022-12" db="EMBL/GenBank/DDBJ databases">
        <title>Chromosome-level genome of Tegillarca granosa.</title>
        <authorList>
            <person name="Kim J."/>
        </authorList>
    </citation>
    <scope>NUCLEOTIDE SEQUENCE [LARGE SCALE GENOMIC DNA]</scope>
    <source>
        <strain evidence="1">Teg-2019</strain>
        <tissue evidence="1">Adductor muscle</tissue>
    </source>
</reference>
<protein>
    <submittedName>
        <fullName evidence="1">Uncharacterized protein</fullName>
    </submittedName>
</protein>
<comment type="caution">
    <text evidence="1">The sequence shown here is derived from an EMBL/GenBank/DDBJ whole genome shotgun (WGS) entry which is preliminary data.</text>
</comment>
<evidence type="ECO:0000313" key="1">
    <source>
        <dbReference type="EMBL" id="KAJ8300641.1"/>
    </source>
</evidence>
<evidence type="ECO:0000313" key="2">
    <source>
        <dbReference type="Proteomes" id="UP001217089"/>
    </source>
</evidence>
<keyword evidence="2" id="KW-1185">Reference proteome</keyword>